<gene>
    <name evidence="1" type="ORF">PV04_08109</name>
</gene>
<dbReference type="Gene3D" id="3.30.710.10">
    <property type="entry name" value="Potassium Channel Kv1.1, Chain A"/>
    <property type="match status" value="1"/>
</dbReference>
<reference evidence="1 2" key="1">
    <citation type="submission" date="2015-01" db="EMBL/GenBank/DDBJ databases">
        <title>The Genome Sequence of Capronia semiimmersa CBS27337.</title>
        <authorList>
            <consortium name="The Broad Institute Genomics Platform"/>
            <person name="Cuomo C."/>
            <person name="de Hoog S."/>
            <person name="Gorbushina A."/>
            <person name="Stielow B."/>
            <person name="Teixiera M."/>
            <person name="Abouelleil A."/>
            <person name="Chapman S.B."/>
            <person name="Priest M."/>
            <person name="Young S.K."/>
            <person name="Wortman J."/>
            <person name="Nusbaum C."/>
            <person name="Birren B."/>
        </authorList>
    </citation>
    <scope>NUCLEOTIDE SEQUENCE [LARGE SCALE GENOMIC DNA]</scope>
    <source>
        <strain evidence="1 2">CBS 27337</strain>
    </source>
</reference>
<dbReference type="EMBL" id="KN846960">
    <property type="protein sequence ID" value="KIW65894.1"/>
    <property type="molecule type" value="Genomic_DNA"/>
</dbReference>
<evidence type="ECO:0000313" key="1">
    <source>
        <dbReference type="EMBL" id="KIW65894.1"/>
    </source>
</evidence>
<evidence type="ECO:0000313" key="2">
    <source>
        <dbReference type="Proteomes" id="UP000054266"/>
    </source>
</evidence>
<protein>
    <recommendedName>
        <fullName evidence="3">BTB domain-containing protein</fullName>
    </recommendedName>
</protein>
<keyword evidence="2" id="KW-1185">Reference proteome</keyword>
<accession>A0A0D2G192</accession>
<name>A0A0D2G192_9EURO</name>
<evidence type="ECO:0008006" key="3">
    <source>
        <dbReference type="Google" id="ProtNLM"/>
    </source>
</evidence>
<dbReference type="Proteomes" id="UP000054266">
    <property type="component" value="Unassembled WGS sequence"/>
</dbReference>
<dbReference type="SUPFAM" id="SSF54695">
    <property type="entry name" value="POZ domain"/>
    <property type="match status" value="1"/>
</dbReference>
<dbReference type="AlphaFoldDB" id="A0A0D2G192"/>
<dbReference type="HOGENOM" id="CLU_077163_0_0_1"/>
<dbReference type="InterPro" id="IPR011333">
    <property type="entry name" value="SKP1/BTB/POZ_sf"/>
</dbReference>
<sequence>MADTGDPTLSSMLRNRKADEIEAAEEQPHPKVIEVVPNADVTFKVGTGEDALEVKVLGIAMGLASPVLSRMLFGPFVEAETKVVNLPDEDPKVFLQFCNIVHHRPTKLCNLASQQLVALAILSDMWHSQEVVTSFLFMRTDSVRKALNETGPCRYSEPPGGLGTTPLEGLHVGNESFQLRDVIDICAILSCKVDFWHATRHYLALYQGDNKEATPCGAKIPSMANPNGETVYGKNQARYMKAFVNDILACVNKDIDISSHLLSCQTAKYEALHLLLHRCDIVLGDTIEPGSLEDVMWRAGVVPTYASWQLAQR</sequence>
<organism evidence="1 2">
    <name type="scientific">Phialophora macrospora</name>
    <dbReference type="NCBI Taxonomy" id="1851006"/>
    <lineage>
        <taxon>Eukaryota</taxon>
        <taxon>Fungi</taxon>
        <taxon>Dikarya</taxon>
        <taxon>Ascomycota</taxon>
        <taxon>Pezizomycotina</taxon>
        <taxon>Eurotiomycetes</taxon>
        <taxon>Chaetothyriomycetidae</taxon>
        <taxon>Chaetothyriales</taxon>
        <taxon>Herpotrichiellaceae</taxon>
        <taxon>Phialophora</taxon>
    </lineage>
</organism>
<proteinExistence type="predicted"/>